<gene>
    <name evidence="1" type="ORF">SNOG_03551</name>
</gene>
<dbReference type="VEuPathDB" id="FungiDB:JI435_429200"/>
<evidence type="ECO:0000313" key="1">
    <source>
        <dbReference type="EMBL" id="EAT88756.1"/>
    </source>
</evidence>
<dbReference type="EMBL" id="CH445329">
    <property type="protein sequence ID" value="EAT88756.1"/>
    <property type="molecule type" value="Genomic_DNA"/>
</dbReference>
<sequence length="191" mass="20251">MKSLITIVAALCSVASAWPLMPWSILAPPATGTQFYQLQAKSFESPATTALNNQWVTLPAGSTSYGLATAQTAATKFFVQKFNATNTWAFHNADDTRQLALRGADGVLLYLVDVTNPNSGNIPGGQLMEWATFTMDSNVLSVSDGSTLKSRTFVGVRGTGTTYTLALYDGVSNTTQTISPLTLNIVRSGSG</sequence>
<dbReference type="GeneID" id="5970972"/>
<proteinExistence type="predicted"/>
<dbReference type="AlphaFoldDB" id="Q0UXG3"/>
<dbReference type="Proteomes" id="UP000001055">
    <property type="component" value="Unassembled WGS sequence"/>
</dbReference>
<dbReference type="InParanoid" id="Q0UXG3"/>
<dbReference type="KEGG" id="pno:SNOG_03551"/>
<dbReference type="RefSeq" id="XP_001794109.1">
    <property type="nucleotide sequence ID" value="XM_001794057.1"/>
</dbReference>
<reference evidence="2" key="1">
    <citation type="journal article" date="2007" name="Plant Cell">
        <title>Dothideomycete-plant interactions illuminated by genome sequencing and EST analysis of the wheat pathogen Stagonospora nodorum.</title>
        <authorList>
            <person name="Hane J.K."/>
            <person name="Lowe R.G."/>
            <person name="Solomon P.S."/>
            <person name="Tan K.C."/>
            <person name="Schoch C.L."/>
            <person name="Spatafora J.W."/>
            <person name="Crous P.W."/>
            <person name="Kodira C."/>
            <person name="Birren B.W."/>
            <person name="Galagan J.E."/>
            <person name="Torriani S.F."/>
            <person name="McDonald B.A."/>
            <person name="Oliver R.P."/>
        </authorList>
    </citation>
    <scope>NUCLEOTIDE SEQUENCE [LARGE SCALE GENOMIC DNA]</scope>
    <source>
        <strain evidence="2">SN15 / ATCC MYA-4574 / FGSC 10173</strain>
    </source>
</reference>
<evidence type="ECO:0000313" key="2">
    <source>
        <dbReference type="Proteomes" id="UP000001055"/>
    </source>
</evidence>
<organism evidence="1 2">
    <name type="scientific">Phaeosphaeria nodorum (strain SN15 / ATCC MYA-4574 / FGSC 10173)</name>
    <name type="common">Glume blotch fungus</name>
    <name type="synonym">Parastagonospora nodorum</name>
    <dbReference type="NCBI Taxonomy" id="321614"/>
    <lineage>
        <taxon>Eukaryota</taxon>
        <taxon>Fungi</taxon>
        <taxon>Dikarya</taxon>
        <taxon>Ascomycota</taxon>
        <taxon>Pezizomycotina</taxon>
        <taxon>Dothideomycetes</taxon>
        <taxon>Pleosporomycetidae</taxon>
        <taxon>Pleosporales</taxon>
        <taxon>Pleosporineae</taxon>
        <taxon>Phaeosphaeriaceae</taxon>
        <taxon>Parastagonospora</taxon>
    </lineage>
</organism>
<dbReference type="OMA" id="FMLQVES"/>
<protein>
    <submittedName>
        <fullName evidence="1">Uncharacterized protein</fullName>
    </submittedName>
</protein>
<name>Q0UXG3_PHANO</name>
<accession>Q0UXG3</accession>